<evidence type="ECO:0000256" key="6">
    <source>
        <dbReference type="ARBA" id="ARBA00023136"/>
    </source>
</evidence>
<comment type="function">
    <text evidence="8">Essential cell division protein. May link together the upstream cell division proteins, which are predominantly cytoplasmic, with the downstream cell division proteins, which are predominantly periplasmic.</text>
</comment>
<keyword evidence="11" id="KW-1185">Reference proteome</keyword>
<comment type="similarity">
    <text evidence="8">Belongs to the FtsL family.</text>
</comment>
<sequence>MTRGVELLLCALLLAAVMASALGVAWSKHQHRSLFMELQGLSAEADHLNVEWGMLQLEQGTWAGHGRVERVGQERLDMVMPGREDTIIIRP</sequence>
<keyword evidence="6 8" id="KW-0472">Membrane</keyword>
<dbReference type="PANTHER" id="PTHR37479:SF1">
    <property type="entry name" value="CELL DIVISION PROTEIN FTSL"/>
    <property type="match status" value="1"/>
</dbReference>
<keyword evidence="8" id="KW-0997">Cell inner membrane</keyword>
<evidence type="ECO:0000256" key="8">
    <source>
        <dbReference type="HAMAP-Rule" id="MF_00910"/>
    </source>
</evidence>
<dbReference type="EMBL" id="RCDA01000005">
    <property type="protein sequence ID" value="RLK46865.1"/>
    <property type="molecule type" value="Genomic_DNA"/>
</dbReference>
<evidence type="ECO:0000313" key="10">
    <source>
        <dbReference type="EMBL" id="RLK46865.1"/>
    </source>
</evidence>
<evidence type="ECO:0000256" key="9">
    <source>
        <dbReference type="NCBIfam" id="TIGR02209"/>
    </source>
</evidence>
<evidence type="ECO:0000256" key="4">
    <source>
        <dbReference type="ARBA" id="ARBA00022692"/>
    </source>
</evidence>
<dbReference type="GO" id="GO:0032153">
    <property type="term" value="C:cell division site"/>
    <property type="evidence" value="ECO:0007669"/>
    <property type="project" value="UniProtKB-UniRule"/>
</dbReference>
<dbReference type="GO" id="GO:0043093">
    <property type="term" value="P:FtsZ-dependent cytokinesis"/>
    <property type="evidence" value="ECO:0007669"/>
    <property type="project" value="UniProtKB-UniRule"/>
</dbReference>
<accession>A0A498BT63</accession>
<evidence type="ECO:0000256" key="3">
    <source>
        <dbReference type="ARBA" id="ARBA00022618"/>
    </source>
</evidence>
<dbReference type="Pfam" id="PF04999">
    <property type="entry name" value="FtsL"/>
    <property type="match status" value="1"/>
</dbReference>
<keyword evidence="4 8" id="KW-0812">Transmembrane</keyword>
<keyword evidence="3 8" id="KW-0132">Cell division</keyword>
<comment type="subcellular location">
    <subcellularLocation>
        <location evidence="8">Cell inner membrane</location>
        <topology evidence="8">Single-pass type II membrane protein</topology>
    </subcellularLocation>
    <subcellularLocation>
        <location evidence="1">Cell membrane</location>
        <topology evidence="1">Single-pass type II membrane protein</topology>
    </subcellularLocation>
    <text evidence="8">Localizes to the division septum where it forms a ring structure.</text>
</comment>
<dbReference type="AlphaFoldDB" id="A0A498BT63"/>
<dbReference type="Proteomes" id="UP000275461">
    <property type="component" value="Unassembled WGS sequence"/>
</dbReference>
<keyword evidence="2 8" id="KW-1003">Cell membrane</keyword>
<organism evidence="10 11">
    <name type="scientific">Alkalispirillum mobile</name>
    <dbReference type="NCBI Taxonomy" id="85925"/>
    <lineage>
        <taxon>Bacteria</taxon>
        <taxon>Pseudomonadati</taxon>
        <taxon>Pseudomonadota</taxon>
        <taxon>Gammaproteobacteria</taxon>
        <taxon>Chromatiales</taxon>
        <taxon>Ectothiorhodospiraceae</taxon>
        <taxon>Alkalispirillum</taxon>
    </lineage>
</organism>
<name>A0A498BT63_9GAMM</name>
<evidence type="ECO:0000256" key="5">
    <source>
        <dbReference type="ARBA" id="ARBA00022989"/>
    </source>
</evidence>
<evidence type="ECO:0000256" key="7">
    <source>
        <dbReference type="ARBA" id="ARBA00023306"/>
    </source>
</evidence>
<evidence type="ECO:0000256" key="2">
    <source>
        <dbReference type="ARBA" id="ARBA00022475"/>
    </source>
</evidence>
<gene>
    <name evidence="8" type="primary">ftsL</name>
    <name evidence="10" type="ORF">DFR31_2572</name>
</gene>
<keyword evidence="7 8" id="KW-0131">Cell cycle</keyword>
<protein>
    <recommendedName>
        <fullName evidence="8 9">Cell division protein FtsL</fullName>
    </recommendedName>
</protein>
<dbReference type="NCBIfam" id="TIGR02209">
    <property type="entry name" value="ftsL_broad"/>
    <property type="match status" value="1"/>
</dbReference>
<dbReference type="OrthoDB" id="5298556at2"/>
<comment type="caution">
    <text evidence="10">The sequence shown here is derived from an EMBL/GenBank/DDBJ whole genome shotgun (WGS) entry which is preliminary data.</text>
</comment>
<evidence type="ECO:0000256" key="1">
    <source>
        <dbReference type="ARBA" id="ARBA00004401"/>
    </source>
</evidence>
<reference evidence="10 11" key="1">
    <citation type="submission" date="2018-10" db="EMBL/GenBank/DDBJ databases">
        <title>Genomic Encyclopedia of Type Strains, Phase IV (KMG-IV): sequencing the most valuable type-strain genomes for metagenomic binning, comparative biology and taxonomic classification.</title>
        <authorList>
            <person name="Goeker M."/>
        </authorList>
    </citation>
    <scope>NUCLEOTIDE SEQUENCE [LARGE SCALE GENOMIC DNA]</scope>
    <source>
        <strain evidence="10 11">DSM 12769</strain>
    </source>
</reference>
<keyword evidence="5 8" id="KW-1133">Transmembrane helix</keyword>
<dbReference type="GO" id="GO:0005886">
    <property type="term" value="C:plasma membrane"/>
    <property type="evidence" value="ECO:0007669"/>
    <property type="project" value="UniProtKB-SubCell"/>
</dbReference>
<dbReference type="InterPro" id="IPR011922">
    <property type="entry name" value="Cell_div_FtsL"/>
</dbReference>
<dbReference type="PANTHER" id="PTHR37479">
    <property type="entry name" value="CELL DIVISION PROTEIN FTSL"/>
    <property type="match status" value="1"/>
</dbReference>
<evidence type="ECO:0000313" key="11">
    <source>
        <dbReference type="Proteomes" id="UP000275461"/>
    </source>
</evidence>
<comment type="subunit">
    <text evidence="8">Part of a complex composed of FtsB, FtsL and FtsQ.</text>
</comment>
<proteinExistence type="inferred from homology"/>
<dbReference type="RefSeq" id="WP_121443072.1">
    <property type="nucleotide sequence ID" value="NZ_RCDA01000005.1"/>
</dbReference>
<dbReference type="HAMAP" id="MF_00910">
    <property type="entry name" value="FtsL"/>
    <property type="match status" value="1"/>
</dbReference>